<evidence type="ECO:0000256" key="5">
    <source>
        <dbReference type="SAM" id="SignalP"/>
    </source>
</evidence>
<evidence type="ECO:0000313" key="8">
    <source>
        <dbReference type="Proteomes" id="UP000003688"/>
    </source>
</evidence>
<dbReference type="AlphaFoldDB" id="B9XPK2"/>
<accession>B9XPK2</accession>
<dbReference type="PROSITE" id="PS51007">
    <property type="entry name" value="CYTC"/>
    <property type="match status" value="1"/>
</dbReference>
<dbReference type="InterPro" id="IPR009056">
    <property type="entry name" value="Cyt_c-like_dom"/>
</dbReference>
<dbReference type="Gene3D" id="1.25.10.10">
    <property type="entry name" value="Leucine-rich Repeat Variant"/>
    <property type="match status" value="1"/>
</dbReference>
<name>B9XPK2_PEDPL</name>
<keyword evidence="3 4" id="KW-0408">Iron</keyword>
<dbReference type="GO" id="GO:0020037">
    <property type="term" value="F:heme binding"/>
    <property type="evidence" value="ECO:0007669"/>
    <property type="project" value="InterPro"/>
</dbReference>
<dbReference type="InterPro" id="IPR055557">
    <property type="entry name" value="DUF7133"/>
</dbReference>
<keyword evidence="8" id="KW-1185">Reference proteome</keyword>
<feature type="domain" description="Cytochrome c" evidence="6">
    <location>
        <begin position="1046"/>
        <end position="1179"/>
    </location>
</feature>
<reference evidence="7 8" key="1">
    <citation type="journal article" date="2011" name="J. Bacteriol.">
        <title>Genome sequence of 'Pedosphaera parvula' Ellin514, an aerobic Verrucomicrobial isolate from pasture soil.</title>
        <authorList>
            <person name="Kant R."/>
            <person name="van Passel M.W."/>
            <person name="Sangwan P."/>
            <person name="Palva A."/>
            <person name="Lucas S."/>
            <person name="Copeland A."/>
            <person name="Lapidus A."/>
            <person name="Glavina Del Rio T."/>
            <person name="Dalin E."/>
            <person name="Tice H."/>
            <person name="Bruce D."/>
            <person name="Goodwin L."/>
            <person name="Pitluck S."/>
            <person name="Chertkov O."/>
            <person name="Larimer F.W."/>
            <person name="Land M.L."/>
            <person name="Hauser L."/>
            <person name="Brettin T.S."/>
            <person name="Detter J.C."/>
            <person name="Han S."/>
            <person name="de Vos W.M."/>
            <person name="Janssen P.H."/>
            <person name="Smidt H."/>
        </authorList>
    </citation>
    <scope>NUCLEOTIDE SEQUENCE [LARGE SCALE GENOMIC DNA]</scope>
    <source>
        <strain evidence="7 8">Ellin514</strain>
    </source>
</reference>
<dbReference type="Pfam" id="PF00034">
    <property type="entry name" value="Cytochrom_C"/>
    <property type="match status" value="1"/>
</dbReference>
<gene>
    <name evidence="7" type="ORF">Cflav_PD1430</name>
</gene>
<evidence type="ECO:0000313" key="7">
    <source>
        <dbReference type="EMBL" id="EEF58230.1"/>
    </source>
</evidence>
<dbReference type="Gene3D" id="2.120.10.30">
    <property type="entry name" value="TolB, C-terminal domain"/>
    <property type="match status" value="1"/>
</dbReference>
<dbReference type="OrthoDB" id="173974at2"/>
<dbReference type="NCBIfam" id="TIGR02603">
    <property type="entry name" value="CxxCH_TIGR02603"/>
    <property type="match status" value="1"/>
</dbReference>
<dbReference type="InterPro" id="IPR011989">
    <property type="entry name" value="ARM-like"/>
</dbReference>
<feature type="signal peptide" evidence="5">
    <location>
        <begin position="1"/>
        <end position="27"/>
    </location>
</feature>
<dbReference type="PANTHER" id="PTHR33546:SF1">
    <property type="entry name" value="LARGE, MULTIFUNCTIONAL SECRETED PROTEIN"/>
    <property type="match status" value="1"/>
</dbReference>
<dbReference type="Proteomes" id="UP000003688">
    <property type="component" value="Unassembled WGS sequence"/>
</dbReference>
<keyword evidence="5" id="KW-0732">Signal</keyword>
<dbReference type="RefSeq" id="WP_007417738.1">
    <property type="nucleotide sequence ID" value="NZ_ABOX02000047.1"/>
</dbReference>
<dbReference type="SUPFAM" id="SSF50952">
    <property type="entry name" value="Soluble quinoprotein glucose dehydrogenase"/>
    <property type="match status" value="1"/>
</dbReference>
<sequence precursor="true">MNLKSLTALRLACVVSLGLLPSTTLLAQGNGALDDIIRKTDPLTPELEQKSFHLPPGFEIQLVASEPAIGKPMNMAFDAQGRLWITQSREYPFPAPTNAFGRDAIKVISGFQPNGWATNVSTFATNLNIPIGLYPYKDGVIAFSIPYVYSLQDTNHDGHADTRDIIMGTYGFDRDTHGLTSAFRRGYDGWIYADHGYHNTTTLTAKDGSTITMNSGNCYRFKPDGSHVEQHSWGQVNPFGLMFDPLGDLWSADCHSKPVYILLRGAYYPSFGKPNDGLGFGPEVVPYFHGSTAIAGMVYYATTNFPAEYQATTFIGNVMTSRINRDSYTAHGSSRPGKPEPDFMTCDDPWFRPVDLQLGPDGAIYVADFYNRIIGHYEVPLDHPGRDRERGRIWRIVYTGKGVSSNESANIKPTSPEQLNLVKASTKELIAAIGHPNITTRMLAMNQLVDRIGQPAVKPVARMMRDKKANSFQKIHGLWVLQRLGGLDEKILTAAAKDSDRGVRTHTMHVLSEVTSLTAEQRQLLLAGLHDTDGFVQRAAADAFGRHPQFENIRPLLDELTRIPADDDQLRHATRMALRNQLRDTKSYTQLSAGSLSEADARAIADVSIAVQSPDSAKFLIGFIAKYSEPRETLVAHVKHIVLYLPQDELPALAKVAQASFGDDLDLQLTIFKSIQEGTAQRGGTLPENIREWASTLASKLADSVEKGSSGWTSTPIEGMGPTPSPWCVQLRKSNDGDESSPFLSSLPPNGEQLTGILRSKPFTIPAQLTFFMVGHDGRTGKPVQKKNFIRLRSAETGELLKEASPPHNDTARKYNWDLSSFSGKQGYLELVDGNNGDSFAWLAAGRFTPAIVQMPELDPRQIAERQRTTAQVARNLKVTALAPQLTQWLAAKTTDVDARELCARALLSFDPISSVTLISGVLNDAGELMALREKMAEVLAQQNSPAARTGLITALHTAPERLQIRLAMALASSPEGAEALLQLVSDKKVSARLVMERKVKERLAATKVPNLNDRLAQLTKGLAPINDQIQKIIDQRHAAFNPAKATAAKGAEVFAKNCMVCHSIDGKGALVGPQLDGVGGRGLERLMEDVLDPNRNVDPSFRYSTINLKDGEVISGLQRREEGEVIIFADATGKEVSVAKKDIQSRTESESSLMPDSFSEVIPVEDFNNLMAFLLAHGSSKQVSKAGH</sequence>
<dbReference type="InterPro" id="IPR016024">
    <property type="entry name" value="ARM-type_fold"/>
</dbReference>
<dbReference type="GO" id="GO:0046872">
    <property type="term" value="F:metal ion binding"/>
    <property type="evidence" value="ECO:0007669"/>
    <property type="project" value="UniProtKB-KW"/>
</dbReference>
<comment type="caution">
    <text evidence="7">The sequence shown here is derived from an EMBL/GenBank/DDBJ whole genome shotgun (WGS) entry which is preliminary data.</text>
</comment>
<dbReference type="SUPFAM" id="SSF48371">
    <property type="entry name" value="ARM repeat"/>
    <property type="match status" value="1"/>
</dbReference>
<dbReference type="EMBL" id="ABOX02000047">
    <property type="protein sequence ID" value="EEF58230.1"/>
    <property type="molecule type" value="Genomic_DNA"/>
</dbReference>
<dbReference type="GO" id="GO:0009055">
    <property type="term" value="F:electron transfer activity"/>
    <property type="evidence" value="ECO:0007669"/>
    <property type="project" value="InterPro"/>
</dbReference>
<evidence type="ECO:0000256" key="2">
    <source>
        <dbReference type="ARBA" id="ARBA00022723"/>
    </source>
</evidence>
<evidence type="ECO:0000259" key="6">
    <source>
        <dbReference type="PROSITE" id="PS51007"/>
    </source>
</evidence>
<dbReference type="InterPro" id="IPR036909">
    <property type="entry name" value="Cyt_c-like_dom_sf"/>
</dbReference>
<feature type="chain" id="PRO_5002893349" evidence="5">
    <location>
        <begin position="28"/>
        <end position="1189"/>
    </location>
</feature>
<dbReference type="InterPro" id="IPR013427">
    <property type="entry name" value="Haem-bd_dom_put"/>
</dbReference>
<dbReference type="InterPro" id="IPR011042">
    <property type="entry name" value="6-blade_b-propeller_TolB-like"/>
</dbReference>
<organism evidence="7 8">
    <name type="scientific">Pedosphaera parvula (strain Ellin514)</name>
    <dbReference type="NCBI Taxonomy" id="320771"/>
    <lineage>
        <taxon>Bacteria</taxon>
        <taxon>Pseudomonadati</taxon>
        <taxon>Verrucomicrobiota</taxon>
        <taxon>Pedosphaerae</taxon>
        <taxon>Pedosphaerales</taxon>
        <taxon>Pedosphaeraceae</taxon>
        <taxon>Pedosphaera</taxon>
    </lineage>
</organism>
<evidence type="ECO:0000256" key="4">
    <source>
        <dbReference type="PROSITE-ProRule" id="PRU00433"/>
    </source>
</evidence>
<dbReference type="PANTHER" id="PTHR33546">
    <property type="entry name" value="LARGE, MULTIFUNCTIONAL SECRETED PROTEIN-RELATED"/>
    <property type="match status" value="1"/>
</dbReference>
<protein>
    <submittedName>
        <fullName evidence="7">Membrane-bound dehydrogenase domain protein</fullName>
    </submittedName>
</protein>
<dbReference type="SUPFAM" id="SSF46626">
    <property type="entry name" value="Cytochrome c"/>
    <property type="match status" value="1"/>
</dbReference>
<evidence type="ECO:0000256" key="1">
    <source>
        <dbReference type="ARBA" id="ARBA00022617"/>
    </source>
</evidence>
<dbReference type="Gene3D" id="1.10.760.10">
    <property type="entry name" value="Cytochrome c-like domain"/>
    <property type="match status" value="1"/>
</dbReference>
<dbReference type="InterPro" id="IPR011041">
    <property type="entry name" value="Quinoprot_gluc/sorb_DH_b-prop"/>
</dbReference>
<evidence type="ECO:0000256" key="3">
    <source>
        <dbReference type="ARBA" id="ARBA00023004"/>
    </source>
</evidence>
<keyword evidence="2 4" id="KW-0479">Metal-binding</keyword>
<keyword evidence="1 4" id="KW-0349">Heme</keyword>
<dbReference type="STRING" id="320771.Cflav_PD1430"/>
<dbReference type="Pfam" id="PF23500">
    <property type="entry name" value="DUF7133"/>
    <property type="match status" value="1"/>
</dbReference>
<proteinExistence type="predicted"/>